<dbReference type="EMBL" id="BAAANO010000005">
    <property type="protein sequence ID" value="GAA2000949.1"/>
    <property type="molecule type" value="Genomic_DNA"/>
</dbReference>
<proteinExistence type="inferred from homology"/>
<name>A0ABP5EMY0_9MICO</name>
<evidence type="ECO:0000256" key="10">
    <source>
        <dbReference type="ARBA" id="ARBA00024908"/>
    </source>
</evidence>
<evidence type="ECO:0000256" key="8">
    <source>
        <dbReference type="ARBA" id="ARBA00022840"/>
    </source>
</evidence>
<keyword evidence="6" id="KW-0479">Metal-binding</keyword>
<sequence length="186" mass="20149">MTARLVVESLADMERLAGLLAAALEPGDVLILTGDLGAGKTTFTQFLARAMEVKGRVSSPTFVIAREHDPSGDGPGLVHVDAYRLGDADEFADLDLDSDLSEVVTVVEWGHGIAEQLSDDRLEITLTRNFEIAGEPVAVTSEDLDEYDTEDQTRVVDLVPAGESWETRVDRVSEEYLSSNRGGRNA</sequence>
<keyword evidence="4" id="KW-0963">Cytoplasm</keyword>
<evidence type="ECO:0000256" key="5">
    <source>
        <dbReference type="ARBA" id="ARBA00022694"/>
    </source>
</evidence>
<dbReference type="SUPFAM" id="SSF52540">
    <property type="entry name" value="P-loop containing nucleoside triphosphate hydrolases"/>
    <property type="match status" value="1"/>
</dbReference>
<evidence type="ECO:0000256" key="2">
    <source>
        <dbReference type="ARBA" id="ARBA00007599"/>
    </source>
</evidence>
<evidence type="ECO:0000313" key="13">
    <source>
        <dbReference type="Proteomes" id="UP001500755"/>
    </source>
</evidence>
<keyword evidence="7" id="KW-0547">Nucleotide-binding</keyword>
<dbReference type="PANTHER" id="PTHR33540">
    <property type="entry name" value="TRNA THREONYLCARBAMOYLADENOSINE BIOSYNTHESIS PROTEIN TSAE"/>
    <property type="match status" value="1"/>
</dbReference>
<keyword evidence="8" id="KW-0067">ATP-binding</keyword>
<accession>A0ABP5EMY0</accession>
<keyword evidence="5" id="KW-0819">tRNA processing</keyword>
<evidence type="ECO:0000256" key="11">
    <source>
        <dbReference type="ARBA" id="ARBA00032441"/>
    </source>
</evidence>
<gene>
    <name evidence="12" type="ORF">GCM10009755_06400</name>
</gene>
<evidence type="ECO:0000256" key="3">
    <source>
        <dbReference type="ARBA" id="ARBA00019010"/>
    </source>
</evidence>
<dbReference type="NCBIfam" id="TIGR00150">
    <property type="entry name" value="T6A_YjeE"/>
    <property type="match status" value="1"/>
</dbReference>
<keyword evidence="13" id="KW-1185">Reference proteome</keyword>
<evidence type="ECO:0000313" key="12">
    <source>
        <dbReference type="EMBL" id="GAA2000949.1"/>
    </source>
</evidence>
<evidence type="ECO:0000256" key="6">
    <source>
        <dbReference type="ARBA" id="ARBA00022723"/>
    </source>
</evidence>
<dbReference type="Pfam" id="PF02367">
    <property type="entry name" value="TsaE"/>
    <property type="match status" value="1"/>
</dbReference>
<evidence type="ECO:0000256" key="4">
    <source>
        <dbReference type="ARBA" id="ARBA00022490"/>
    </source>
</evidence>
<dbReference type="RefSeq" id="WP_344306903.1">
    <property type="nucleotide sequence ID" value="NZ_BAAANO010000005.1"/>
</dbReference>
<dbReference type="InterPro" id="IPR027417">
    <property type="entry name" value="P-loop_NTPase"/>
</dbReference>
<organism evidence="12 13">
    <name type="scientific">Brevibacterium samyangense</name>
    <dbReference type="NCBI Taxonomy" id="366888"/>
    <lineage>
        <taxon>Bacteria</taxon>
        <taxon>Bacillati</taxon>
        <taxon>Actinomycetota</taxon>
        <taxon>Actinomycetes</taxon>
        <taxon>Micrococcales</taxon>
        <taxon>Brevibacteriaceae</taxon>
        <taxon>Brevibacterium</taxon>
    </lineage>
</organism>
<dbReference type="Proteomes" id="UP001500755">
    <property type="component" value="Unassembled WGS sequence"/>
</dbReference>
<protein>
    <recommendedName>
        <fullName evidence="3">tRNA threonylcarbamoyladenosine biosynthesis protein TsaE</fullName>
    </recommendedName>
    <alternativeName>
        <fullName evidence="11">t(6)A37 threonylcarbamoyladenosine biosynthesis protein TsaE</fullName>
    </alternativeName>
</protein>
<comment type="function">
    <text evidence="10">Required for the formation of a threonylcarbamoyl group on adenosine at position 37 (t(6)A37) in tRNAs that read codons beginning with adenine. Is involved in the transfer of the threonylcarbamoyl moiety of threonylcarbamoyl-AMP (TC-AMP) to the N6 group of A37, together with TsaD and TsaB. TsaE seems to play an indirect role in the t(6)A biosynthesis pathway, possibly in regulating the core enzymatic function of TsaD.</text>
</comment>
<comment type="caution">
    <text evidence="12">The sequence shown here is derived from an EMBL/GenBank/DDBJ whole genome shotgun (WGS) entry which is preliminary data.</text>
</comment>
<comment type="subcellular location">
    <subcellularLocation>
        <location evidence="1">Cytoplasm</location>
    </subcellularLocation>
</comment>
<comment type="similarity">
    <text evidence="2">Belongs to the TsaE family.</text>
</comment>
<dbReference type="PANTHER" id="PTHR33540:SF2">
    <property type="entry name" value="TRNA THREONYLCARBAMOYLADENOSINE BIOSYNTHESIS PROTEIN TSAE"/>
    <property type="match status" value="1"/>
</dbReference>
<reference evidence="13" key="1">
    <citation type="journal article" date="2019" name="Int. J. Syst. Evol. Microbiol.">
        <title>The Global Catalogue of Microorganisms (GCM) 10K type strain sequencing project: providing services to taxonomists for standard genome sequencing and annotation.</title>
        <authorList>
            <consortium name="The Broad Institute Genomics Platform"/>
            <consortium name="The Broad Institute Genome Sequencing Center for Infectious Disease"/>
            <person name="Wu L."/>
            <person name="Ma J."/>
        </authorList>
    </citation>
    <scope>NUCLEOTIDE SEQUENCE [LARGE SCALE GENOMIC DNA]</scope>
    <source>
        <strain evidence="13">JCM 14546</strain>
    </source>
</reference>
<evidence type="ECO:0000256" key="1">
    <source>
        <dbReference type="ARBA" id="ARBA00004496"/>
    </source>
</evidence>
<dbReference type="InterPro" id="IPR003442">
    <property type="entry name" value="T6A_TsaE"/>
</dbReference>
<evidence type="ECO:0000256" key="9">
    <source>
        <dbReference type="ARBA" id="ARBA00022842"/>
    </source>
</evidence>
<evidence type="ECO:0000256" key="7">
    <source>
        <dbReference type="ARBA" id="ARBA00022741"/>
    </source>
</evidence>
<keyword evidence="9" id="KW-0460">Magnesium</keyword>
<dbReference type="Gene3D" id="3.40.50.300">
    <property type="entry name" value="P-loop containing nucleotide triphosphate hydrolases"/>
    <property type="match status" value="1"/>
</dbReference>